<name>N6Z568_THAL4</name>
<dbReference type="AlphaFoldDB" id="N6Z568"/>
<evidence type="ECO:0000313" key="2">
    <source>
        <dbReference type="EMBL" id="ENO87294.1"/>
    </source>
</evidence>
<dbReference type="EMBL" id="AMXE01000040">
    <property type="protein sequence ID" value="ENO87294.1"/>
    <property type="molecule type" value="Genomic_DNA"/>
</dbReference>
<keyword evidence="1" id="KW-0732">Signal</keyword>
<protein>
    <recommendedName>
        <fullName evidence="4">DUF1329 domain-containing protein</fullName>
    </recommendedName>
</protein>
<dbReference type="STRING" id="1123367.GCA_000621305_02718"/>
<dbReference type="CDD" id="cd16329">
    <property type="entry name" value="LolA_like"/>
    <property type="match status" value="1"/>
</dbReference>
<evidence type="ECO:0008006" key="4">
    <source>
        <dbReference type="Google" id="ProtNLM"/>
    </source>
</evidence>
<sequence>MKRHVHTLLAAAFAAAFSAPLLAAATPEELKSIGTTHLPWGAEKAGNKEGTIPAYAGPVAPPASYDPKTPGIRPDPFADEKPLFSIDASNMEQYADKLADGTKEMLKKYPHYRLDVYPSHRTASYPQLFLDNAVKNASECKLSENELLLVGCYAGTPFPFPKSGSEVMWNRIFKFDQHAFKTDGMGGSIVDSQGNRTVTGVGAMFIQYPIFDPKRSTPIGPDEAYERMRIEYTDPARKAGEKLIIHDSVDMVKIGRKAWQYLPGQRRVKLSPDIAYDTPSPTGGGASVVDESAVFYGALDRYNYKLLGKKELYIPYNTYKVRDPNACPDTVAESTKNVLNPDCVRWELHRVWVVEATVKEGKRHVYPRRVMYWDEDLPGVGIGDAYDSGGRLYRVTHTLPITFYENTGHMTDEWVTYDLATGAYTRQQNSTMKGGWVVTDPKPDSFFNAETMAGGGIR</sequence>
<dbReference type="Proteomes" id="UP000013232">
    <property type="component" value="Unassembled WGS sequence"/>
</dbReference>
<feature type="chain" id="PRO_5004128870" description="DUF1329 domain-containing protein" evidence="1">
    <location>
        <begin position="24"/>
        <end position="458"/>
    </location>
</feature>
<proteinExistence type="predicted"/>
<comment type="caution">
    <text evidence="2">The sequence shown here is derived from an EMBL/GenBank/DDBJ whole genome shotgun (WGS) entry which is preliminary data.</text>
</comment>
<accession>N6Z568</accession>
<dbReference type="Gene3D" id="2.50.20.10">
    <property type="entry name" value="Lipoprotein localisation LolA/LolB/LppX"/>
    <property type="match status" value="1"/>
</dbReference>
<dbReference type="RefSeq" id="WP_004338718.1">
    <property type="nucleotide sequence ID" value="NZ_AMXE01000040.1"/>
</dbReference>
<dbReference type="eggNOG" id="ENOG502Z7HQ">
    <property type="taxonomic scope" value="Bacteria"/>
</dbReference>
<evidence type="ECO:0000313" key="3">
    <source>
        <dbReference type="Proteomes" id="UP000013232"/>
    </source>
</evidence>
<dbReference type="OrthoDB" id="6751304at2"/>
<dbReference type="InterPro" id="IPR010752">
    <property type="entry name" value="DUF1329"/>
</dbReference>
<evidence type="ECO:0000256" key="1">
    <source>
        <dbReference type="SAM" id="SignalP"/>
    </source>
</evidence>
<reference evidence="2 3" key="1">
    <citation type="submission" date="2012-09" db="EMBL/GenBank/DDBJ databases">
        <title>Draft Genome Sequences of 6 Strains from Genus Thauera.</title>
        <authorList>
            <person name="Liu B."/>
            <person name="Shapleigh J.P."/>
            <person name="Frostegard A.H."/>
        </authorList>
    </citation>
    <scope>NUCLEOTIDE SEQUENCE [LARGE SCALE GENOMIC DNA]</scope>
    <source>
        <strain evidence="3">47Lol / DSM 12138</strain>
    </source>
</reference>
<gene>
    <name evidence="2" type="ORF">C666_11395</name>
</gene>
<keyword evidence="3" id="KW-1185">Reference proteome</keyword>
<feature type="signal peptide" evidence="1">
    <location>
        <begin position="1"/>
        <end position="23"/>
    </location>
</feature>
<dbReference type="Pfam" id="PF07044">
    <property type="entry name" value="DUF1329"/>
    <property type="match status" value="1"/>
</dbReference>
<organism evidence="2 3">
    <name type="scientific">Thauera linaloolentis (strain DSM 12138 / JCM 21573 / CCUG 41526 / CIP 105981 / IAM 15112 / NBRC 102519 / 47Lol)</name>
    <dbReference type="NCBI Taxonomy" id="1123367"/>
    <lineage>
        <taxon>Bacteria</taxon>
        <taxon>Pseudomonadati</taxon>
        <taxon>Pseudomonadota</taxon>
        <taxon>Betaproteobacteria</taxon>
        <taxon>Rhodocyclales</taxon>
        <taxon>Zoogloeaceae</taxon>
        <taxon>Thauera</taxon>
    </lineage>
</organism>